<keyword evidence="9" id="KW-1185">Reference proteome</keyword>
<evidence type="ECO:0000256" key="4">
    <source>
        <dbReference type="ARBA" id="ARBA00022679"/>
    </source>
</evidence>
<dbReference type="EMBL" id="JACOOT010000031">
    <property type="protein sequence ID" value="MBC5652051.1"/>
    <property type="molecule type" value="Genomic_DNA"/>
</dbReference>
<evidence type="ECO:0000256" key="5">
    <source>
        <dbReference type="ARBA" id="ARBA00022898"/>
    </source>
</evidence>
<dbReference type="GO" id="GO:0030170">
    <property type="term" value="F:pyridoxal phosphate binding"/>
    <property type="evidence" value="ECO:0007669"/>
    <property type="project" value="InterPro"/>
</dbReference>
<dbReference type="NCBIfam" id="TIGR01979">
    <property type="entry name" value="sufS"/>
    <property type="match status" value="1"/>
</dbReference>
<dbReference type="RefSeq" id="WP_186901643.1">
    <property type="nucleotide sequence ID" value="NZ_JACOOT010000031.1"/>
</dbReference>
<proteinExistence type="inferred from homology"/>
<organism evidence="8 9">
    <name type="scientific">Blautia segnis</name>
    <dbReference type="NCBI Taxonomy" id="2763030"/>
    <lineage>
        <taxon>Bacteria</taxon>
        <taxon>Bacillati</taxon>
        <taxon>Bacillota</taxon>
        <taxon>Clostridia</taxon>
        <taxon>Lachnospirales</taxon>
        <taxon>Lachnospiraceae</taxon>
        <taxon>Blautia</taxon>
    </lineage>
</organism>
<evidence type="ECO:0000256" key="1">
    <source>
        <dbReference type="ARBA" id="ARBA00001933"/>
    </source>
</evidence>
<dbReference type="GO" id="GO:0006534">
    <property type="term" value="P:cysteine metabolic process"/>
    <property type="evidence" value="ECO:0007669"/>
    <property type="project" value="InterPro"/>
</dbReference>
<comment type="caution">
    <text evidence="8">The sequence shown here is derived from an EMBL/GenBank/DDBJ whole genome shotgun (WGS) entry which is preliminary data.</text>
</comment>
<evidence type="ECO:0000313" key="9">
    <source>
        <dbReference type="Proteomes" id="UP000652847"/>
    </source>
</evidence>
<name>A0A8I0AKT3_9FIRM</name>
<comment type="similarity">
    <text evidence="2">Belongs to the class-V pyridoxal-phosphate-dependent aminotransferase family. Csd subfamily.</text>
</comment>
<dbReference type="InterPro" id="IPR000192">
    <property type="entry name" value="Aminotrans_V_dom"/>
</dbReference>
<dbReference type="Gene3D" id="3.90.1150.10">
    <property type="entry name" value="Aspartate Aminotransferase, domain 1"/>
    <property type="match status" value="1"/>
</dbReference>
<comment type="cofactor">
    <cofactor evidence="1">
        <name>pyridoxal 5'-phosphate</name>
        <dbReference type="ChEBI" id="CHEBI:597326"/>
    </cofactor>
</comment>
<keyword evidence="5" id="KW-0663">Pyridoxal phosphate</keyword>
<dbReference type="InterPro" id="IPR010970">
    <property type="entry name" value="Cys_dSase_SufS"/>
</dbReference>
<evidence type="ECO:0000259" key="7">
    <source>
        <dbReference type="Pfam" id="PF00266"/>
    </source>
</evidence>
<evidence type="ECO:0000256" key="3">
    <source>
        <dbReference type="ARBA" id="ARBA00012239"/>
    </source>
</evidence>
<gene>
    <name evidence="8" type="primary">sufS</name>
    <name evidence="8" type="ORF">H8S54_13260</name>
</gene>
<feature type="domain" description="Aminotransferase class V" evidence="7">
    <location>
        <begin position="18"/>
        <end position="388"/>
    </location>
</feature>
<dbReference type="Proteomes" id="UP000652847">
    <property type="component" value="Unassembled WGS sequence"/>
</dbReference>
<dbReference type="AlphaFoldDB" id="A0A8I0AKT3"/>
<evidence type="ECO:0000256" key="2">
    <source>
        <dbReference type="ARBA" id="ARBA00010447"/>
    </source>
</evidence>
<dbReference type="SUPFAM" id="SSF53383">
    <property type="entry name" value="PLP-dependent transferases"/>
    <property type="match status" value="1"/>
</dbReference>
<dbReference type="InterPro" id="IPR015424">
    <property type="entry name" value="PyrdxlP-dep_Trfase"/>
</dbReference>
<dbReference type="Gene3D" id="3.40.640.10">
    <property type="entry name" value="Type I PLP-dependent aspartate aminotransferase-like (Major domain)"/>
    <property type="match status" value="1"/>
</dbReference>
<dbReference type="GO" id="GO:0031071">
    <property type="term" value="F:cysteine desulfurase activity"/>
    <property type="evidence" value="ECO:0007669"/>
    <property type="project" value="UniProtKB-EC"/>
</dbReference>
<dbReference type="PANTHER" id="PTHR43586:SF8">
    <property type="entry name" value="CYSTEINE DESULFURASE 1, CHLOROPLASTIC"/>
    <property type="match status" value="1"/>
</dbReference>
<dbReference type="InterPro" id="IPR015421">
    <property type="entry name" value="PyrdxlP-dep_Trfase_major"/>
</dbReference>
<accession>A0A8I0AKT3</accession>
<sequence length="403" mass="44177">MTDYKKDFPLLKDSQVAYLDNAATAQRPLAVLEAEKAFYEKYNANPLRGLYELGMEATDRYEKARDTVRDFLHAAKSCEIIFTRNTTESINLVAYSYGLNNLKAGDEILVGIDSHHSNLLPWQMVARQTGAAIKFLECEMDGSFTDEAIENAVTPKTKFAAVTHISNVIGRVNPVEKIIEKIHGVGGVVLVDAAQSAPHIPIDVQKMDADFLAFSGHKLMAPMGIGVLYGKENLLNAMSPFLTGGEMIESVTREGAVFAELPHKFEAGTVNGGGAWGLKAAIDYLNSIGFEAIEEKENALTALAMEELKKIPHVHVIGSQDPKEHNGILNFTVDGVHPHDIASILDGAHVDVRAGHHCAQPLLAHLGVMVTTRASISFYNSEEDVLRLIEQVKNIRRLMGYDE</sequence>
<dbReference type="Pfam" id="PF00266">
    <property type="entry name" value="Aminotran_5"/>
    <property type="match status" value="1"/>
</dbReference>
<reference evidence="8 9" key="1">
    <citation type="submission" date="2020-08" db="EMBL/GenBank/DDBJ databases">
        <title>Genome public.</title>
        <authorList>
            <person name="Liu C."/>
            <person name="Sun Q."/>
        </authorList>
    </citation>
    <scope>NUCLEOTIDE SEQUENCE [LARGE SCALE GENOMIC DNA]</scope>
    <source>
        <strain evidence="8 9">BX17</strain>
    </source>
</reference>
<dbReference type="CDD" id="cd06453">
    <property type="entry name" value="SufS_like"/>
    <property type="match status" value="1"/>
</dbReference>
<dbReference type="PANTHER" id="PTHR43586">
    <property type="entry name" value="CYSTEINE DESULFURASE"/>
    <property type="match status" value="1"/>
</dbReference>
<dbReference type="EC" id="2.8.1.7" evidence="3"/>
<comment type="catalytic activity">
    <reaction evidence="6">
        <text>(sulfur carrier)-H + L-cysteine = (sulfur carrier)-SH + L-alanine</text>
        <dbReference type="Rhea" id="RHEA:43892"/>
        <dbReference type="Rhea" id="RHEA-COMP:14737"/>
        <dbReference type="Rhea" id="RHEA-COMP:14739"/>
        <dbReference type="ChEBI" id="CHEBI:29917"/>
        <dbReference type="ChEBI" id="CHEBI:35235"/>
        <dbReference type="ChEBI" id="CHEBI:57972"/>
        <dbReference type="ChEBI" id="CHEBI:64428"/>
        <dbReference type="EC" id="2.8.1.7"/>
    </reaction>
</comment>
<keyword evidence="4" id="KW-0808">Transferase</keyword>
<dbReference type="InterPro" id="IPR015422">
    <property type="entry name" value="PyrdxlP-dep_Trfase_small"/>
</dbReference>
<protein>
    <recommendedName>
        <fullName evidence="3">cysteine desulfurase</fullName>
        <ecNumber evidence="3">2.8.1.7</ecNumber>
    </recommendedName>
</protein>
<evidence type="ECO:0000256" key="6">
    <source>
        <dbReference type="ARBA" id="ARBA00050776"/>
    </source>
</evidence>
<evidence type="ECO:0000313" key="8">
    <source>
        <dbReference type="EMBL" id="MBC5652051.1"/>
    </source>
</evidence>